<organism evidence="2 3">
    <name type="scientific">Streptomyces canus</name>
    <dbReference type="NCBI Taxonomy" id="58343"/>
    <lineage>
        <taxon>Bacteria</taxon>
        <taxon>Bacillati</taxon>
        <taxon>Actinomycetota</taxon>
        <taxon>Actinomycetes</taxon>
        <taxon>Kitasatosporales</taxon>
        <taxon>Streptomycetaceae</taxon>
        <taxon>Streptomyces</taxon>
        <taxon>Streptomyces aurantiacus group</taxon>
    </lineage>
</organism>
<dbReference type="EMBL" id="JAUSZV010000006">
    <property type="protein sequence ID" value="MDQ0913537.1"/>
    <property type="molecule type" value="Genomic_DNA"/>
</dbReference>
<dbReference type="Proteomes" id="UP001234216">
    <property type="component" value="Unassembled WGS sequence"/>
</dbReference>
<comment type="caution">
    <text evidence="2">The sequence shown here is derived from an EMBL/GenBank/DDBJ whole genome shotgun (WGS) entry which is preliminary data.</text>
</comment>
<dbReference type="AlphaFoldDB" id="A0AAW8FWY2"/>
<keyword evidence="1" id="KW-0472">Membrane</keyword>
<accession>A0AAW8FWY2</accession>
<evidence type="ECO:0000313" key="3">
    <source>
        <dbReference type="Proteomes" id="UP001234216"/>
    </source>
</evidence>
<dbReference type="RefSeq" id="WP_306986948.1">
    <property type="nucleotide sequence ID" value="NZ_JAUSZV010000006.1"/>
</dbReference>
<keyword evidence="1" id="KW-0812">Transmembrane</keyword>
<evidence type="ECO:0000313" key="2">
    <source>
        <dbReference type="EMBL" id="MDQ0913537.1"/>
    </source>
</evidence>
<name>A0AAW8FWY2_9ACTN</name>
<evidence type="ECO:0008006" key="4">
    <source>
        <dbReference type="Google" id="ProtNLM"/>
    </source>
</evidence>
<feature type="transmembrane region" description="Helical" evidence="1">
    <location>
        <begin position="45"/>
        <end position="66"/>
    </location>
</feature>
<reference evidence="2" key="1">
    <citation type="submission" date="2023-07" db="EMBL/GenBank/DDBJ databases">
        <title>Comparative genomics of wheat-associated soil bacteria to identify genetic determinants of phenazine resistance.</title>
        <authorList>
            <person name="Mouncey N."/>
        </authorList>
    </citation>
    <scope>NUCLEOTIDE SEQUENCE</scope>
    <source>
        <strain evidence="2">V4I22</strain>
    </source>
</reference>
<keyword evidence="1" id="KW-1133">Transmembrane helix</keyword>
<evidence type="ECO:0000256" key="1">
    <source>
        <dbReference type="SAM" id="Phobius"/>
    </source>
</evidence>
<protein>
    <recommendedName>
        <fullName evidence="4">ABC transporter</fullName>
    </recommendedName>
</protein>
<sequence length="73" mass="8353">MTTDGRRAREVTDCLPQDSYAQCLKSRGLTGRWAEYHPVSHFWSLQWTATALCLAVGMAFVALSVWRMRRHPA</sequence>
<proteinExistence type="predicted"/>
<gene>
    <name evidence="2" type="ORF">QFZ22_009609</name>
</gene>